<comment type="caution">
    <text evidence="1">The sequence shown here is derived from an EMBL/GenBank/DDBJ whole genome shotgun (WGS) entry which is preliminary data.</text>
</comment>
<gene>
    <name evidence="1" type="ORF">PENTCL1PPCAC_3602</name>
</gene>
<dbReference type="AlphaFoldDB" id="A0AAV5SFF8"/>
<reference evidence="1" key="1">
    <citation type="submission" date="2023-10" db="EMBL/GenBank/DDBJ databases">
        <title>Genome assembly of Pristionchus species.</title>
        <authorList>
            <person name="Yoshida K."/>
            <person name="Sommer R.J."/>
        </authorList>
    </citation>
    <scope>NUCLEOTIDE SEQUENCE</scope>
    <source>
        <strain evidence="1">RS0144</strain>
    </source>
</reference>
<name>A0AAV5SFF8_9BILA</name>
<organism evidence="1 2">
    <name type="scientific">Pristionchus entomophagus</name>
    <dbReference type="NCBI Taxonomy" id="358040"/>
    <lineage>
        <taxon>Eukaryota</taxon>
        <taxon>Metazoa</taxon>
        <taxon>Ecdysozoa</taxon>
        <taxon>Nematoda</taxon>
        <taxon>Chromadorea</taxon>
        <taxon>Rhabditida</taxon>
        <taxon>Rhabditina</taxon>
        <taxon>Diplogasteromorpha</taxon>
        <taxon>Diplogasteroidea</taxon>
        <taxon>Neodiplogasteridae</taxon>
        <taxon>Pristionchus</taxon>
    </lineage>
</organism>
<dbReference type="Proteomes" id="UP001432027">
    <property type="component" value="Unassembled WGS sequence"/>
</dbReference>
<protein>
    <recommendedName>
        <fullName evidence="3">Ribosomal protein</fullName>
    </recommendedName>
</protein>
<evidence type="ECO:0000313" key="2">
    <source>
        <dbReference type="Proteomes" id="UP001432027"/>
    </source>
</evidence>
<feature type="non-terminal residue" evidence="1">
    <location>
        <position position="158"/>
    </location>
</feature>
<accession>A0AAV5SFF8</accession>
<feature type="non-terminal residue" evidence="1">
    <location>
        <position position="1"/>
    </location>
</feature>
<sequence length="158" mass="17648">REWTFRQKVRTSTPSSWCGRTSSVRSRTNGSRRIFSTSRCCSPFPRSFLARSCLRPVNYFSLASFSLLFITEVHVTINVSKESHVIYKRGKKPRNITESALRGRRGAGQSCRNGWACLISIVEAAPVKGIRAGQREKVAGPRSGEDAARLLLHAHPTD</sequence>
<keyword evidence="2" id="KW-1185">Reference proteome</keyword>
<proteinExistence type="predicted"/>
<dbReference type="EMBL" id="BTSX01000001">
    <property type="protein sequence ID" value="GMS81427.1"/>
    <property type="molecule type" value="Genomic_DNA"/>
</dbReference>
<evidence type="ECO:0008006" key="3">
    <source>
        <dbReference type="Google" id="ProtNLM"/>
    </source>
</evidence>
<evidence type="ECO:0000313" key="1">
    <source>
        <dbReference type="EMBL" id="GMS81427.1"/>
    </source>
</evidence>